<reference evidence="1" key="2">
    <citation type="submission" date="2020-05" db="UniProtKB">
        <authorList>
            <consortium name="EnsemblMetazoa"/>
        </authorList>
    </citation>
    <scope>IDENTIFICATION</scope>
    <source>
        <strain evidence="1">IAEA</strain>
    </source>
</reference>
<dbReference type="Proteomes" id="UP000092445">
    <property type="component" value="Unassembled WGS sequence"/>
</dbReference>
<dbReference type="EnsemblMetazoa" id="GPAI047450-RA">
    <property type="protein sequence ID" value="GPAI047450-PA"/>
    <property type="gene ID" value="GPAI047450"/>
</dbReference>
<reference evidence="2" key="1">
    <citation type="submission" date="2014-03" db="EMBL/GenBank/DDBJ databases">
        <authorList>
            <person name="Aksoy S."/>
            <person name="Warren W."/>
            <person name="Wilson R.K."/>
        </authorList>
    </citation>
    <scope>NUCLEOTIDE SEQUENCE [LARGE SCALE GENOMIC DNA]</scope>
    <source>
        <strain evidence="2">IAEA</strain>
    </source>
</reference>
<accession>A0A1B0AJ49</accession>
<name>A0A1B0AJ49_GLOPL</name>
<evidence type="ECO:0000313" key="2">
    <source>
        <dbReference type="Proteomes" id="UP000092445"/>
    </source>
</evidence>
<proteinExistence type="predicted"/>
<evidence type="ECO:0000313" key="1">
    <source>
        <dbReference type="EnsemblMetazoa" id="GPAI047450-PA"/>
    </source>
</evidence>
<sequence>MIPVEEERTLAPKSSSVIIPPIFCISFTSILPVSPPPYISSAPLSAILSKVMASRGLKQTLPLDIFLIFTDTLMLDDIHSNFLPRSPMQIVRNRYTHVYKLSKLFALKIAFDCSFDTFMSVPLQSCESLDNGTNLSNLFNLDEFSVSSFISVYTQLQNSTVGGT</sequence>
<keyword evidence="2" id="KW-1185">Reference proteome</keyword>
<protein>
    <submittedName>
        <fullName evidence="1">Uncharacterized protein</fullName>
    </submittedName>
</protein>
<dbReference type="AlphaFoldDB" id="A0A1B0AJ49"/>
<organism evidence="1 2">
    <name type="scientific">Glossina pallidipes</name>
    <name type="common">Tsetse fly</name>
    <dbReference type="NCBI Taxonomy" id="7398"/>
    <lineage>
        <taxon>Eukaryota</taxon>
        <taxon>Metazoa</taxon>
        <taxon>Ecdysozoa</taxon>
        <taxon>Arthropoda</taxon>
        <taxon>Hexapoda</taxon>
        <taxon>Insecta</taxon>
        <taxon>Pterygota</taxon>
        <taxon>Neoptera</taxon>
        <taxon>Endopterygota</taxon>
        <taxon>Diptera</taxon>
        <taxon>Brachycera</taxon>
        <taxon>Muscomorpha</taxon>
        <taxon>Hippoboscoidea</taxon>
        <taxon>Glossinidae</taxon>
        <taxon>Glossina</taxon>
    </lineage>
</organism>
<dbReference type="VEuPathDB" id="VectorBase:GPAI047450"/>